<dbReference type="InterPro" id="IPR005467">
    <property type="entry name" value="His_kinase_dom"/>
</dbReference>
<evidence type="ECO:0000256" key="13">
    <source>
        <dbReference type="ARBA" id="ARBA00074306"/>
    </source>
</evidence>
<evidence type="ECO:0000256" key="10">
    <source>
        <dbReference type="ARBA" id="ARBA00023012"/>
    </source>
</evidence>
<feature type="domain" description="Response regulatory" evidence="17">
    <location>
        <begin position="490"/>
        <end position="606"/>
    </location>
</feature>
<protein>
    <recommendedName>
        <fullName evidence="13">Circadian input-output histidine kinase CikA</fullName>
        <ecNumber evidence="4">2.7.13.3</ecNumber>
    </recommendedName>
</protein>
<dbReference type="CDD" id="cd00082">
    <property type="entry name" value="HisKA"/>
    <property type="match status" value="1"/>
</dbReference>
<dbReference type="AlphaFoldDB" id="A0A6B3NQN7"/>
<dbReference type="InterPro" id="IPR011006">
    <property type="entry name" value="CheY-like_superfamily"/>
</dbReference>
<evidence type="ECO:0000256" key="4">
    <source>
        <dbReference type="ARBA" id="ARBA00012438"/>
    </source>
</evidence>
<dbReference type="InterPro" id="IPR003594">
    <property type="entry name" value="HATPase_dom"/>
</dbReference>
<evidence type="ECO:0000256" key="8">
    <source>
        <dbReference type="ARBA" id="ARBA00022777"/>
    </source>
</evidence>
<dbReference type="CDD" id="cd17546">
    <property type="entry name" value="REC_hyHK_CKI1_RcsC-like"/>
    <property type="match status" value="1"/>
</dbReference>
<sequence length="702" mass="78770">MSDQRFDRSKFGNTSSKDQGFILVVDDNPNNLAVISEVLIEAGFEIAVAIDGNSAIEQVAEAPPDLILLDMMMPGIDGFETCQRLKANPLTNEIPVIFTTALADTADKVRGFNLGAVDYITKPFQQEEMLARIKLHLRLRSLNKKLQQEIEERQRAQAALTERAQQLASSRQKLKQKNYELETTMQELAKANAALSEAKEAADSANRAKSGFLANMSHELRTPLNAILGFTQLLERDYSISTSGQEYISIISRSGEHLLQLINDVLDMSKIEAGRVSLNPNAFNFYHLLDNIENMLQLKAQSQGLELIFERTPEVPQYVIADESKLRQILINLLGNALKFTQEGSVTLRVRGCAEEPENSYVLRHEAEVEVENYCLKIPSLYSKSKITRLLFEVEDTGPGISPEEIENLFEPFVQTETGRKSQQGTGLGLPISRSFVQLMGGNISVSSTLNKGSIFKFDLQVSIVPYFEFPTLKQKKRVISLAAEQPAYRLLVVDDHWDNCQVLLKLLEPIGFQISAATNGQQAVELFSSYQPHLIWMDMRMPVMDGYEATKQIKAQASTQETVIIAITASAFEQEQELVLSAGCDDFVNKPLREEVIFEKLAQHLGVRYLYQEFKSTNKLDPSLNSAASLEPVNLPQVMMAMPKKWISQLSQAARGADEELMLILIEQIKDSHTLLAKMLVDLVNDFKLQQIIDLTQQFKD</sequence>
<comment type="catalytic activity">
    <reaction evidence="1">
        <text>ATP + protein L-histidine = ADP + protein N-phospho-L-histidine.</text>
        <dbReference type="EC" id="2.7.13.3"/>
    </reaction>
</comment>
<dbReference type="PANTHER" id="PTHR45339:SF1">
    <property type="entry name" value="HYBRID SIGNAL TRANSDUCTION HISTIDINE KINASE J"/>
    <property type="match status" value="1"/>
</dbReference>
<keyword evidence="15" id="KW-0175">Coiled coil</keyword>
<feature type="modified residue" description="4-aspartylphosphate" evidence="14">
    <location>
        <position position="70"/>
    </location>
</feature>
<dbReference type="GO" id="GO:0016020">
    <property type="term" value="C:membrane"/>
    <property type="evidence" value="ECO:0007669"/>
    <property type="project" value="UniProtKB-SubCell"/>
</dbReference>
<dbReference type="InterPro" id="IPR004358">
    <property type="entry name" value="Sig_transdc_His_kin-like_C"/>
</dbReference>
<dbReference type="InterPro" id="IPR036097">
    <property type="entry name" value="HisK_dim/P_sf"/>
</dbReference>
<comment type="caution">
    <text evidence="18">The sequence shown here is derived from an EMBL/GenBank/DDBJ whole genome shotgun (WGS) entry which is preliminary data.</text>
</comment>
<comment type="similarity">
    <text evidence="3">In the N-terminal section; belongs to the phytochrome family.</text>
</comment>
<organism evidence="18">
    <name type="scientific">Symploca sp. SIO1C4</name>
    <dbReference type="NCBI Taxonomy" id="2607765"/>
    <lineage>
        <taxon>Bacteria</taxon>
        <taxon>Bacillati</taxon>
        <taxon>Cyanobacteriota</taxon>
        <taxon>Cyanophyceae</taxon>
        <taxon>Coleofasciculales</taxon>
        <taxon>Coleofasciculaceae</taxon>
        <taxon>Symploca</taxon>
    </lineage>
</organism>
<dbReference type="Gene3D" id="1.10.287.130">
    <property type="match status" value="1"/>
</dbReference>
<evidence type="ECO:0000259" key="17">
    <source>
        <dbReference type="PROSITE" id="PS50110"/>
    </source>
</evidence>
<dbReference type="InterPro" id="IPR036890">
    <property type="entry name" value="HATPase_C_sf"/>
</dbReference>
<dbReference type="Pfam" id="PF00072">
    <property type="entry name" value="Response_reg"/>
    <property type="match status" value="2"/>
</dbReference>
<dbReference type="SUPFAM" id="SSF52172">
    <property type="entry name" value="CheY-like"/>
    <property type="match status" value="2"/>
</dbReference>
<keyword evidence="8" id="KW-0418">Kinase</keyword>
<dbReference type="SUPFAM" id="SSF47384">
    <property type="entry name" value="Homodimeric domain of signal transducing histidine kinase"/>
    <property type="match status" value="1"/>
</dbReference>
<evidence type="ECO:0000256" key="1">
    <source>
        <dbReference type="ARBA" id="ARBA00000085"/>
    </source>
</evidence>
<dbReference type="GO" id="GO:0000155">
    <property type="term" value="F:phosphorelay sensor kinase activity"/>
    <property type="evidence" value="ECO:0007669"/>
    <property type="project" value="InterPro"/>
</dbReference>
<accession>A0A6B3NQN7</accession>
<keyword evidence="12" id="KW-0131">Cell cycle</keyword>
<dbReference type="EC" id="2.7.13.3" evidence="4"/>
<dbReference type="PRINTS" id="PR00344">
    <property type="entry name" value="BCTRLSENSOR"/>
</dbReference>
<evidence type="ECO:0000313" key="18">
    <source>
        <dbReference type="EMBL" id="NER31558.1"/>
    </source>
</evidence>
<evidence type="ECO:0000256" key="3">
    <source>
        <dbReference type="ARBA" id="ARBA00006402"/>
    </source>
</evidence>
<dbReference type="CDD" id="cd19920">
    <property type="entry name" value="REC_PA4781-like"/>
    <property type="match status" value="1"/>
</dbReference>
<dbReference type="SMART" id="SM00448">
    <property type="entry name" value="REC"/>
    <property type="match status" value="2"/>
</dbReference>
<dbReference type="PROSITE" id="PS50110">
    <property type="entry name" value="RESPONSE_REGULATORY"/>
    <property type="match status" value="2"/>
</dbReference>
<gene>
    <name evidence="18" type="ORF">F6J89_29060</name>
</gene>
<evidence type="ECO:0000256" key="2">
    <source>
        <dbReference type="ARBA" id="ARBA00004370"/>
    </source>
</evidence>
<dbReference type="SMART" id="SM00388">
    <property type="entry name" value="HisKA"/>
    <property type="match status" value="1"/>
</dbReference>
<evidence type="ECO:0000256" key="7">
    <source>
        <dbReference type="ARBA" id="ARBA00022741"/>
    </source>
</evidence>
<evidence type="ECO:0000256" key="12">
    <source>
        <dbReference type="ARBA" id="ARBA00023306"/>
    </source>
</evidence>
<dbReference type="EMBL" id="JAAHFQ010000858">
    <property type="protein sequence ID" value="NER31558.1"/>
    <property type="molecule type" value="Genomic_DNA"/>
</dbReference>
<dbReference type="Gene3D" id="3.30.565.10">
    <property type="entry name" value="Histidine kinase-like ATPase, C-terminal domain"/>
    <property type="match status" value="1"/>
</dbReference>
<keyword evidence="7" id="KW-0547">Nucleotide-binding</keyword>
<evidence type="ECO:0000256" key="15">
    <source>
        <dbReference type="SAM" id="Coils"/>
    </source>
</evidence>
<dbReference type="InterPro" id="IPR003661">
    <property type="entry name" value="HisK_dim/P_dom"/>
</dbReference>
<keyword evidence="5 14" id="KW-0597">Phosphoprotein</keyword>
<proteinExistence type="inferred from homology"/>
<evidence type="ECO:0000256" key="9">
    <source>
        <dbReference type="ARBA" id="ARBA00022840"/>
    </source>
</evidence>
<comment type="subcellular location">
    <subcellularLocation>
        <location evidence="2">Membrane</location>
    </subcellularLocation>
</comment>
<feature type="modified residue" description="4-aspartylphosphate" evidence="14">
    <location>
        <position position="539"/>
    </location>
</feature>
<feature type="domain" description="Histidine kinase" evidence="16">
    <location>
        <begin position="215"/>
        <end position="464"/>
    </location>
</feature>
<dbReference type="Pfam" id="PF02518">
    <property type="entry name" value="HATPase_c"/>
    <property type="match status" value="1"/>
</dbReference>
<dbReference type="FunFam" id="3.30.565.10:FF:000010">
    <property type="entry name" value="Sensor histidine kinase RcsC"/>
    <property type="match status" value="1"/>
</dbReference>
<evidence type="ECO:0000256" key="14">
    <source>
        <dbReference type="PROSITE-ProRule" id="PRU00169"/>
    </source>
</evidence>
<dbReference type="CDD" id="cd16922">
    <property type="entry name" value="HATPase_EvgS-ArcB-TorS-like"/>
    <property type="match status" value="1"/>
</dbReference>
<evidence type="ECO:0000256" key="11">
    <source>
        <dbReference type="ARBA" id="ARBA00023136"/>
    </source>
</evidence>
<dbReference type="GO" id="GO:0005524">
    <property type="term" value="F:ATP binding"/>
    <property type="evidence" value="ECO:0007669"/>
    <property type="project" value="UniProtKB-KW"/>
</dbReference>
<feature type="coiled-coil region" evidence="15">
    <location>
        <begin position="136"/>
        <end position="208"/>
    </location>
</feature>
<dbReference type="FunFam" id="1.10.287.130:FF:000038">
    <property type="entry name" value="Sensory transduction histidine kinase"/>
    <property type="match status" value="1"/>
</dbReference>
<keyword evidence="6" id="KW-0808">Transferase</keyword>
<dbReference type="SUPFAM" id="SSF55874">
    <property type="entry name" value="ATPase domain of HSP90 chaperone/DNA topoisomerase II/histidine kinase"/>
    <property type="match status" value="1"/>
</dbReference>
<dbReference type="Pfam" id="PF00512">
    <property type="entry name" value="HisKA"/>
    <property type="match status" value="1"/>
</dbReference>
<name>A0A6B3NQN7_9CYAN</name>
<dbReference type="Gene3D" id="3.40.50.2300">
    <property type="match status" value="2"/>
</dbReference>
<keyword evidence="10" id="KW-0902">Two-component regulatory system</keyword>
<keyword evidence="9" id="KW-0067">ATP-binding</keyword>
<dbReference type="PANTHER" id="PTHR45339">
    <property type="entry name" value="HYBRID SIGNAL TRANSDUCTION HISTIDINE KINASE J"/>
    <property type="match status" value="1"/>
</dbReference>
<dbReference type="InterPro" id="IPR001789">
    <property type="entry name" value="Sig_transdc_resp-reg_receiver"/>
</dbReference>
<evidence type="ECO:0000259" key="16">
    <source>
        <dbReference type="PROSITE" id="PS50109"/>
    </source>
</evidence>
<reference evidence="18" key="1">
    <citation type="submission" date="2019-11" db="EMBL/GenBank/DDBJ databases">
        <title>Genomic insights into an expanded diversity of filamentous marine cyanobacteria reveals the extraordinary biosynthetic potential of Moorea and Okeania.</title>
        <authorList>
            <person name="Ferreira Leao T."/>
            <person name="Wang M."/>
            <person name="Moss N."/>
            <person name="Da Silva R."/>
            <person name="Sanders J."/>
            <person name="Nurk S."/>
            <person name="Gurevich A."/>
            <person name="Humphrey G."/>
            <person name="Reher R."/>
            <person name="Zhu Q."/>
            <person name="Belda-Ferre P."/>
            <person name="Glukhov E."/>
            <person name="Rex R."/>
            <person name="Dorrestein P.C."/>
            <person name="Knight R."/>
            <person name="Pevzner P."/>
            <person name="Gerwick W.H."/>
            <person name="Gerwick L."/>
        </authorList>
    </citation>
    <scope>NUCLEOTIDE SEQUENCE</scope>
    <source>
        <strain evidence="18">SIO1C4</strain>
    </source>
</reference>
<feature type="domain" description="Response regulatory" evidence="17">
    <location>
        <begin position="21"/>
        <end position="137"/>
    </location>
</feature>
<dbReference type="PROSITE" id="PS50109">
    <property type="entry name" value="HIS_KIN"/>
    <property type="match status" value="1"/>
</dbReference>
<keyword evidence="11" id="KW-0472">Membrane</keyword>
<evidence type="ECO:0000256" key="6">
    <source>
        <dbReference type="ARBA" id="ARBA00022679"/>
    </source>
</evidence>
<evidence type="ECO:0000256" key="5">
    <source>
        <dbReference type="ARBA" id="ARBA00022553"/>
    </source>
</evidence>
<dbReference type="SMART" id="SM00387">
    <property type="entry name" value="HATPase_c"/>
    <property type="match status" value="1"/>
</dbReference>